<protein>
    <submittedName>
        <fullName evidence="7">TIM23 translocase</fullName>
    </submittedName>
</protein>
<feature type="transmembrane region" description="Helical" evidence="6">
    <location>
        <begin position="229"/>
        <end position="246"/>
    </location>
</feature>
<comment type="caution">
    <text evidence="7">The sequence shown here is derived from an EMBL/GenBank/DDBJ whole genome shotgun (WGS) entry which is preliminary data.</text>
</comment>
<dbReference type="AlphaFoldDB" id="A0A836EHH0"/>
<name>A0A836EHH0_9HYME</name>
<evidence type="ECO:0000256" key="3">
    <source>
        <dbReference type="ARBA" id="ARBA00022989"/>
    </source>
</evidence>
<accession>A0A836EHH0</accession>
<evidence type="ECO:0000256" key="5">
    <source>
        <dbReference type="SAM" id="MobiDB-lite"/>
    </source>
</evidence>
<evidence type="ECO:0000313" key="7">
    <source>
        <dbReference type="EMBL" id="KAG5322880.1"/>
    </source>
</evidence>
<dbReference type="PANTHER" id="PTHR15371">
    <property type="entry name" value="TIM23"/>
    <property type="match status" value="1"/>
</dbReference>
<dbReference type="InterPro" id="IPR045238">
    <property type="entry name" value="Tim23-like"/>
</dbReference>
<feature type="transmembrane region" description="Helical" evidence="6">
    <location>
        <begin position="183"/>
        <end position="200"/>
    </location>
</feature>
<reference evidence="7" key="1">
    <citation type="submission" date="2020-02" db="EMBL/GenBank/DDBJ databases">
        <title>Relaxed selection underlies rapid genomic changes in the transitions from sociality to social parasitism in ants.</title>
        <authorList>
            <person name="Bi X."/>
        </authorList>
    </citation>
    <scope>NUCLEOTIDE SEQUENCE</scope>
    <source>
        <strain evidence="7">BGI-DK2014c</strain>
        <tissue evidence="7">Whole body</tissue>
    </source>
</reference>
<evidence type="ECO:0000256" key="2">
    <source>
        <dbReference type="ARBA" id="ARBA00022692"/>
    </source>
</evidence>
<proteinExistence type="predicted"/>
<dbReference type="Pfam" id="PF02466">
    <property type="entry name" value="Tim17"/>
    <property type="match status" value="1"/>
</dbReference>
<gene>
    <name evidence="7" type="primary">Timm23</name>
    <name evidence="7" type="ORF">G6Z78_0005266</name>
</gene>
<keyword evidence="3 6" id="KW-1133">Transmembrane helix</keyword>
<feature type="non-terminal residue" evidence="7">
    <location>
        <position position="1"/>
    </location>
</feature>
<evidence type="ECO:0000313" key="8">
    <source>
        <dbReference type="Proteomes" id="UP000668214"/>
    </source>
</evidence>
<keyword evidence="2 6" id="KW-0812">Transmembrane</keyword>
<dbReference type="GO" id="GO:0005744">
    <property type="term" value="C:TIM23 mitochondrial import inner membrane translocase complex"/>
    <property type="evidence" value="ECO:0007669"/>
    <property type="project" value="TreeGrafter"/>
</dbReference>
<dbReference type="EMBL" id="JAANIA010000885">
    <property type="protein sequence ID" value="KAG5322880.1"/>
    <property type="molecule type" value="Genomic_DNA"/>
</dbReference>
<organism evidence="7 8">
    <name type="scientific">Pseudoatta argentina</name>
    <dbReference type="NCBI Taxonomy" id="621737"/>
    <lineage>
        <taxon>Eukaryota</taxon>
        <taxon>Metazoa</taxon>
        <taxon>Ecdysozoa</taxon>
        <taxon>Arthropoda</taxon>
        <taxon>Hexapoda</taxon>
        <taxon>Insecta</taxon>
        <taxon>Pterygota</taxon>
        <taxon>Neoptera</taxon>
        <taxon>Endopterygota</taxon>
        <taxon>Hymenoptera</taxon>
        <taxon>Apocrita</taxon>
        <taxon>Aculeata</taxon>
        <taxon>Formicoidea</taxon>
        <taxon>Formicidae</taxon>
        <taxon>Myrmicinae</taxon>
        <taxon>Pseudoatta</taxon>
    </lineage>
</organism>
<dbReference type="GO" id="GO:0030150">
    <property type="term" value="P:protein import into mitochondrial matrix"/>
    <property type="evidence" value="ECO:0007669"/>
    <property type="project" value="TreeGrafter"/>
</dbReference>
<dbReference type="PANTHER" id="PTHR15371:SF0">
    <property type="entry name" value="SD19278P"/>
    <property type="match status" value="1"/>
</dbReference>
<feature type="non-terminal residue" evidence="7">
    <location>
        <position position="263"/>
    </location>
</feature>
<feature type="region of interest" description="Disordered" evidence="5">
    <location>
        <begin position="1"/>
        <end position="21"/>
    </location>
</feature>
<keyword evidence="4 6" id="KW-0472">Membrane</keyword>
<evidence type="ECO:0000256" key="6">
    <source>
        <dbReference type="SAM" id="Phobius"/>
    </source>
</evidence>
<sequence>MIDFRTNSGKVDGDNGKYSNTNIPVTSQQGLASLSPYLNFDPSYLPVSQPEFIFPDGAMKQRGRFELAFSQIGAACIAGAGVGVTSQQGLASLSPYLNFDPSYLPVSQPEFIFPDGAMKQRGRFELAFSQIGAACIAGAGVGGASGLYRGVKATSIAGETGKLRRTQLINYVMKGGASMANSLGVIMIMYTCAGIGLTWLRGTDDSLNTVAAAATSATIFRSPAGIRKAGIAGAIAAGVAVMYCTWNNGGLSLHRMNRWKHAA</sequence>
<keyword evidence="8" id="KW-1185">Reference proteome</keyword>
<comment type="subcellular location">
    <subcellularLocation>
        <location evidence="1">Membrane</location>
        <topology evidence="1">Multi-pass membrane protein</topology>
    </subcellularLocation>
</comment>
<dbReference type="Proteomes" id="UP000668214">
    <property type="component" value="Unassembled WGS sequence"/>
</dbReference>
<evidence type="ECO:0000256" key="1">
    <source>
        <dbReference type="ARBA" id="ARBA00004141"/>
    </source>
</evidence>
<dbReference type="GO" id="GO:0008320">
    <property type="term" value="F:protein transmembrane transporter activity"/>
    <property type="evidence" value="ECO:0007669"/>
    <property type="project" value="TreeGrafter"/>
</dbReference>
<evidence type="ECO:0000256" key="4">
    <source>
        <dbReference type="ARBA" id="ARBA00023136"/>
    </source>
</evidence>